<dbReference type="InterPro" id="IPR004621">
    <property type="entry name" value="Fadh2_euk"/>
</dbReference>
<keyword evidence="12" id="KW-1185">Reference proteome</keyword>
<proteinExistence type="inferred from homology"/>
<evidence type="ECO:0000256" key="4">
    <source>
        <dbReference type="ARBA" id="ARBA00022630"/>
    </source>
</evidence>
<dbReference type="PANTHER" id="PTHR45754:SF1">
    <property type="entry name" value="METHYLENETETRAHYDROFOLATE REDUCTASE 1"/>
    <property type="match status" value="1"/>
</dbReference>
<dbReference type="InterPro" id="IPR003171">
    <property type="entry name" value="Mehydrof_redctse-like"/>
</dbReference>
<dbReference type="STRING" id="708187.A0A1Q8RL27"/>
<dbReference type="OrthoDB" id="16284at2759"/>
<dbReference type="GO" id="GO:0004489">
    <property type="term" value="F:methylenetetrahydrofolate reductase [NAD(P)H] activity"/>
    <property type="evidence" value="ECO:0007669"/>
    <property type="project" value="InterPro"/>
</dbReference>
<dbReference type="AlphaFoldDB" id="A0A1Q8RL27"/>
<dbReference type="SUPFAM" id="SSF51730">
    <property type="entry name" value="FAD-linked oxidoreductase"/>
    <property type="match status" value="1"/>
</dbReference>
<dbReference type="GO" id="GO:0071949">
    <property type="term" value="F:FAD binding"/>
    <property type="evidence" value="ECO:0007669"/>
    <property type="project" value="TreeGrafter"/>
</dbReference>
<name>A0A1Q8RL27_9PEZI</name>
<dbReference type="FunFam" id="3.20.20.220:FF:000002">
    <property type="entry name" value="Methylenetetrahydrofolate reductase"/>
    <property type="match status" value="1"/>
</dbReference>
<dbReference type="GO" id="GO:0005829">
    <property type="term" value="C:cytosol"/>
    <property type="evidence" value="ECO:0007669"/>
    <property type="project" value="TreeGrafter"/>
</dbReference>
<dbReference type="Proteomes" id="UP000186583">
    <property type="component" value="Unassembled WGS sequence"/>
</dbReference>
<dbReference type="Pfam" id="PF21895">
    <property type="entry name" value="MTHFR_C"/>
    <property type="match status" value="1"/>
</dbReference>
<dbReference type="GO" id="GO:0035999">
    <property type="term" value="P:tetrahydrofolate interconversion"/>
    <property type="evidence" value="ECO:0007669"/>
    <property type="project" value="UniProtKB-UniPathway"/>
</dbReference>
<evidence type="ECO:0000256" key="2">
    <source>
        <dbReference type="ARBA" id="ARBA00004777"/>
    </source>
</evidence>
<organism evidence="11 12">
    <name type="scientific">Colletotrichum chlorophyti</name>
    <dbReference type="NCBI Taxonomy" id="708187"/>
    <lineage>
        <taxon>Eukaryota</taxon>
        <taxon>Fungi</taxon>
        <taxon>Dikarya</taxon>
        <taxon>Ascomycota</taxon>
        <taxon>Pezizomycotina</taxon>
        <taxon>Sordariomycetes</taxon>
        <taxon>Hypocreomycetidae</taxon>
        <taxon>Glomerellales</taxon>
        <taxon>Glomerellaceae</taxon>
        <taxon>Colletotrichum</taxon>
    </lineage>
</organism>
<evidence type="ECO:0000256" key="3">
    <source>
        <dbReference type="ARBA" id="ARBA00006743"/>
    </source>
</evidence>
<dbReference type="InterPro" id="IPR029041">
    <property type="entry name" value="FAD-linked_oxidoreductase-like"/>
</dbReference>
<evidence type="ECO:0000313" key="11">
    <source>
        <dbReference type="EMBL" id="OLN85029.1"/>
    </source>
</evidence>
<protein>
    <submittedName>
        <fullName evidence="11">Methylenetetrahydrofolate reductase 2</fullName>
    </submittedName>
</protein>
<comment type="caution">
    <text evidence="11">The sequence shown here is derived from an EMBL/GenBank/DDBJ whole genome shotgun (WGS) entry which is preliminary data.</text>
</comment>
<dbReference type="GO" id="GO:0009086">
    <property type="term" value="P:methionine biosynthetic process"/>
    <property type="evidence" value="ECO:0007669"/>
    <property type="project" value="TreeGrafter"/>
</dbReference>
<dbReference type="InterPro" id="IPR053806">
    <property type="entry name" value="MTHFR_C"/>
</dbReference>
<dbReference type="PANTHER" id="PTHR45754">
    <property type="entry name" value="METHYLENETETRAHYDROFOLATE REDUCTASE"/>
    <property type="match status" value="1"/>
</dbReference>
<reference evidence="11 12" key="1">
    <citation type="submission" date="2016-11" db="EMBL/GenBank/DDBJ databases">
        <title>Draft Genome Assembly of Colletotrichum chlorophyti a pathogen of herbaceous plants.</title>
        <authorList>
            <person name="Gan P."/>
            <person name="Narusaka M."/>
            <person name="Tsushima A."/>
            <person name="Narusaka Y."/>
            <person name="Takano Y."/>
            <person name="Shirasu K."/>
        </authorList>
    </citation>
    <scope>NUCLEOTIDE SEQUENCE [LARGE SCALE GENOMIC DNA]</scope>
    <source>
        <strain evidence="11 12">NTL11</strain>
    </source>
</reference>
<comment type="pathway">
    <text evidence="2 8">One-carbon metabolism; tetrahydrofolate interconversion.</text>
</comment>
<accession>A0A1Q8RL27</accession>
<keyword evidence="4" id="KW-0285">Flavoprotein</keyword>
<dbReference type="Pfam" id="PF02219">
    <property type="entry name" value="MTHFR"/>
    <property type="match status" value="1"/>
</dbReference>
<gene>
    <name evidence="11" type="ORF">CCHL11_03992</name>
</gene>
<feature type="region of interest" description="Disordered" evidence="9">
    <location>
        <begin position="349"/>
        <end position="369"/>
    </location>
</feature>
<evidence type="ECO:0000259" key="10">
    <source>
        <dbReference type="Pfam" id="PF21895"/>
    </source>
</evidence>
<dbReference type="NCBIfam" id="TIGR00677">
    <property type="entry name" value="fadh2_euk"/>
    <property type="match status" value="1"/>
</dbReference>
<dbReference type="UniPathway" id="UPA00193"/>
<dbReference type="EMBL" id="MPGH01000185">
    <property type="protein sequence ID" value="OLN85029.1"/>
    <property type="molecule type" value="Genomic_DNA"/>
</dbReference>
<evidence type="ECO:0000256" key="7">
    <source>
        <dbReference type="ARBA" id="ARBA00023002"/>
    </source>
</evidence>
<evidence type="ECO:0000256" key="5">
    <source>
        <dbReference type="ARBA" id="ARBA00022827"/>
    </source>
</evidence>
<keyword evidence="6" id="KW-0521">NADP</keyword>
<dbReference type="CDD" id="cd00537">
    <property type="entry name" value="MTHFR"/>
    <property type="match status" value="1"/>
</dbReference>
<evidence type="ECO:0000256" key="8">
    <source>
        <dbReference type="RuleBase" id="RU004254"/>
    </source>
</evidence>
<evidence type="ECO:0000256" key="9">
    <source>
        <dbReference type="SAM" id="MobiDB-lite"/>
    </source>
</evidence>
<comment type="cofactor">
    <cofactor evidence="1">
        <name>FAD</name>
        <dbReference type="ChEBI" id="CHEBI:57692"/>
    </cofactor>
</comment>
<evidence type="ECO:0000256" key="6">
    <source>
        <dbReference type="ARBA" id="ARBA00022857"/>
    </source>
</evidence>
<evidence type="ECO:0000313" key="12">
    <source>
        <dbReference type="Proteomes" id="UP000186583"/>
    </source>
</evidence>
<sequence length="674" mass="74992">MDKITDKIAALPADANYFSLEFFPPKTTMGFSNLRDRLDRMERALRPLFVNVTWGAGGSTSQKSLELAEICQRELGLTTCLHLTCTNMSRKLIDKALEDAKALGIRNILALRGDPPRKDEYRDTEDSDLDDAEEFVWAVDLVRYIRKNYGEYFCIGVAAYPEGHADESHPLGQSFEHDLPYLIEKVQAGADFIMTQLFFDIKAYENFEKILREHPSGAFKNTVILPGLMPIQSYQMIKRTTKLSHAKIPDNLMARLDAVKGDDERVKQVGVDILSELVEQIKEVRSRTPGPKGFHFYTLNLEKAVSFILERTGLIPDPSIEDEVAVIDDMPVAGIPTVQLNGLSPLPPAVASRTASGRRHSSIGSDPHNRVIVSSASNPAYETTAAGLVVEPVNTRANTLAISEGEGALGREATWDDFPNGRWGDARSPAYGEIDGYGVSLHMSVTQAIRLWGTPKTVQDINNIFIRHIKGQLSAIPWSEEELLPESNIIQQELVELNSRGWWTVASQPAVNGIPSRDPTFGWGPQHGFVFQKAFVELFIPSSDWAGLVARLNEVKDKTICFYAANAAGDFVSSDASGGLVLEGTEASTNAVTWGVFPGKEIITPTIIEEVSFRAWADEAFKIWGEWAKVYGKGSESEALLERIRSEYWLVNIIHHDYIERDGLWKLLKGEKEH</sequence>
<keyword evidence="5" id="KW-0274">FAD</keyword>
<keyword evidence="7" id="KW-0560">Oxidoreductase</keyword>
<feature type="domain" description="MTHFR SAM-binding regulatory" evidence="10">
    <location>
        <begin position="410"/>
        <end position="669"/>
    </location>
</feature>
<evidence type="ECO:0000256" key="1">
    <source>
        <dbReference type="ARBA" id="ARBA00001974"/>
    </source>
</evidence>
<comment type="similarity">
    <text evidence="3">Belongs to the methylenetetrahydrofolate reductase family.</text>
</comment>
<dbReference type="Gene3D" id="3.20.20.220">
    <property type="match status" value="1"/>
</dbReference>